<accession>A0A816SRB8</accession>
<evidence type="ECO:0000259" key="1">
    <source>
        <dbReference type="Pfam" id="PF14529"/>
    </source>
</evidence>
<evidence type="ECO:0000313" key="3">
    <source>
        <dbReference type="Proteomes" id="UP000663856"/>
    </source>
</evidence>
<organism evidence="2 3">
    <name type="scientific">Rotaria magnacalcarata</name>
    <dbReference type="NCBI Taxonomy" id="392030"/>
    <lineage>
        <taxon>Eukaryota</taxon>
        <taxon>Metazoa</taxon>
        <taxon>Spiralia</taxon>
        <taxon>Gnathifera</taxon>
        <taxon>Rotifera</taxon>
        <taxon>Eurotatoria</taxon>
        <taxon>Bdelloidea</taxon>
        <taxon>Philodinida</taxon>
        <taxon>Philodinidae</taxon>
        <taxon>Rotaria</taxon>
    </lineage>
</organism>
<dbReference type="GO" id="GO:0031012">
    <property type="term" value="C:extracellular matrix"/>
    <property type="evidence" value="ECO:0007669"/>
    <property type="project" value="TreeGrafter"/>
</dbReference>
<evidence type="ECO:0000313" key="2">
    <source>
        <dbReference type="EMBL" id="CAF2083920.1"/>
    </source>
</evidence>
<dbReference type="GO" id="GO:0003824">
    <property type="term" value="F:catalytic activity"/>
    <property type="evidence" value="ECO:0007669"/>
    <property type="project" value="InterPro"/>
</dbReference>
<dbReference type="Gene3D" id="3.60.10.10">
    <property type="entry name" value="Endonuclease/exonuclease/phosphatase"/>
    <property type="match status" value="1"/>
</dbReference>
<dbReference type="AlphaFoldDB" id="A0A816SRB8"/>
<dbReference type="SUPFAM" id="SSF56219">
    <property type="entry name" value="DNase I-like"/>
    <property type="match status" value="1"/>
</dbReference>
<dbReference type="Pfam" id="PF14529">
    <property type="entry name" value="Exo_endo_phos_2"/>
    <property type="match status" value="1"/>
</dbReference>
<sequence length="833" mass="96863">MFSSYLTNFQLFHQQGTNAFGGVLIVVHRSIPVQRVIKFDSICNLIVLDVGNSSRKFQLATYYSPPNENIPLNIFKEILSRNSDMIILGDLNAKHDSWSNATNNQKERLLYEWLNENDLQVVNKFVPTSTRSNAVIDLILAPASMLSDPCTVLPSIGSDHYPIIWSSPFNIPSKDLVFPIKRTYWTLYELFITFTSSYWNSLFTTMSDNIEFFSLYERFLSLSASRLTYVSYCNTYRPSIPPDVIELIQIKRRYLQLVRKTKHPYYILQLKLYSSYTRKVLFVYKKRMWTEYCRNFNSCNVKQFWRKSKRHFSSYSPSIEGILQNGVSITSSTEMCDIAMKFYMEQFSEHENNQSLIEVEADKVDQELNQELQRVQPENFHITFHDIKKSISSLKKKNSTGLDGVSNRIIKLLPSNHLAFITTSFNYMAHHLQYPKHWHTAKMILLSNSKSSIVDVNDTRPISLLPCFSKLYEKVFLVHFQKWISDAGILPEEQTGFRSGHNMFTRIVSIIDQIGQEEDIDGETLFNLPQSMMYEIIKTMKDRVRFLTEHRALFHGTSQNNSDQLLSNNYLEYSSENSSKQLMEQRTTDQAATASAITHSNNYQGDAFQSTSLPSPEVINEETIKSPKECQDNGSNEENEESIFPYVYTLPDLPLKIQQFIDNGEISHFGGHTNARRLLLDVIFTDVTTNYSSLYPNSNQYRSMAIAILKLFNTHNDTQALNDWIECLKSKFKRERRPLQQTSEQVHRMKLKHDSTYGRPIKGNVNIVAPRREVPIDFWNKIDLHDDPGDLDKSIQFMKNELSHEKINFDEVRIAWKKTLVVRRQFIQTHTTK</sequence>
<dbReference type="InterPro" id="IPR036691">
    <property type="entry name" value="Endo/exonu/phosph_ase_sf"/>
</dbReference>
<dbReference type="InterPro" id="IPR005135">
    <property type="entry name" value="Endo/exonuclease/phosphatase"/>
</dbReference>
<dbReference type="PANTHER" id="PTHR33395:SF22">
    <property type="entry name" value="REVERSE TRANSCRIPTASE DOMAIN-CONTAINING PROTEIN"/>
    <property type="match status" value="1"/>
</dbReference>
<protein>
    <recommendedName>
        <fullName evidence="1">Endonuclease/exonuclease/phosphatase domain-containing protein</fullName>
    </recommendedName>
</protein>
<dbReference type="Proteomes" id="UP000663856">
    <property type="component" value="Unassembled WGS sequence"/>
</dbReference>
<dbReference type="GO" id="GO:0061343">
    <property type="term" value="P:cell adhesion involved in heart morphogenesis"/>
    <property type="evidence" value="ECO:0007669"/>
    <property type="project" value="TreeGrafter"/>
</dbReference>
<proteinExistence type="predicted"/>
<reference evidence="2" key="1">
    <citation type="submission" date="2021-02" db="EMBL/GenBank/DDBJ databases">
        <authorList>
            <person name="Nowell W R."/>
        </authorList>
    </citation>
    <scope>NUCLEOTIDE SEQUENCE</scope>
</reference>
<comment type="caution">
    <text evidence="2">The sequence shown here is derived from an EMBL/GenBank/DDBJ whole genome shotgun (WGS) entry which is preliminary data.</text>
</comment>
<dbReference type="GO" id="GO:0007508">
    <property type="term" value="P:larval heart development"/>
    <property type="evidence" value="ECO:0007669"/>
    <property type="project" value="TreeGrafter"/>
</dbReference>
<gene>
    <name evidence="2" type="ORF">WKI299_LOCUS16739</name>
</gene>
<name>A0A816SRB8_9BILA</name>
<dbReference type="PANTHER" id="PTHR33395">
    <property type="entry name" value="TRANSCRIPTASE, PUTATIVE-RELATED-RELATED"/>
    <property type="match status" value="1"/>
</dbReference>
<feature type="domain" description="Endonuclease/exonuclease/phosphatase" evidence="1">
    <location>
        <begin position="59"/>
        <end position="164"/>
    </location>
</feature>
<dbReference type="EMBL" id="CAJNRF010006693">
    <property type="protein sequence ID" value="CAF2083920.1"/>
    <property type="molecule type" value="Genomic_DNA"/>
</dbReference>